<reference evidence="3 4" key="1">
    <citation type="submission" date="2015-12" db="EMBL/GenBank/DDBJ databases">
        <title>The genome of Folsomia candida.</title>
        <authorList>
            <person name="Faddeeva A."/>
            <person name="Derks M.F."/>
            <person name="Anvar Y."/>
            <person name="Smit S."/>
            <person name="Van Straalen N."/>
            <person name="Roelofs D."/>
        </authorList>
    </citation>
    <scope>NUCLEOTIDE SEQUENCE [LARGE SCALE GENOMIC DNA]</scope>
    <source>
        <strain evidence="3 4">VU population</strain>
        <tissue evidence="3">Whole body</tissue>
    </source>
</reference>
<feature type="compositionally biased region" description="Polar residues" evidence="1">
    <location>
        <begin position="313"/>
        <end position="323"/>
    </location>
</feature>
<accession>A0A226E4F8</accession>
<dbReference type="EMBL" id="LNIX01000007">
    <property type="protein sequence ID" value="OXA51914.1"/>
    <property type="molecule type" value="Genomic_DNA"/>
</dbReference>
<evidence type="ECO:0000313" key="3">
    <source>
        <dbReference type="EMBL" id="OXA51914.1"/>
    </source>
</evidence>
<evidence type="ECO:0000256" key="2">
    <source>
        <dbReference type="SAM" id="Phobius"/>
    </source>
</evidence>
<evidence type="ECO:0000313" key="4">
    <source>
        <dbReference type="Proteomes" id="UP000198287"/>
    </source>
</evidence>
<gene>
    <name evidence="3" type="ORF">Fcan01_13120</name>
</gene>
<evidence type="ECO:0000256" key="1">
    <source>
        <dbReference type="SAM" id="MobiDB-lite"/>
    </source>
</evidence>
<dbReference type="OMA" id="RDWANSI"/>
<sequence length="353" mass="39912">MASLLNKAVKNSNAFGGPTSSVDDEEENGNSVDPALSSGWASHTFWTLLLVGMDAIFYGLIVPLIGIYVGGNFVTFTDLYGPMWETIVVVVVVFLILSIFLKGGQEAYFWKHFLSGQTEFKRILLIRDAYNTVTIGYLTYQLLGVIQRIIRDRGMISHNLHEGVLYAALTPFLDDETLEKRLNILPSYHENYLNPMLEDWTMIPEHFEDTPWLLRILYNFWGMCFSAFDPSQPNESEIQHLMHVRSKAIRGAELLLTVAQLTAAVTKLMYFTSLYNYERAMNIFLSMQRDGEFDDELENDDNSEDIETKDLSAKNQTTKTENVTADGASASYKPLVKAYQGPAITKLPARGRP</sequence>
<organism evidence="3 4">
    <name type="scientific">Folsomia candida</name>
    <name type="common">Springtail</name>
    <dbReference type="NCBI Taxonomy" id="158441"/>
    <lineage>
        <taxon>Eukaryota</taxon>
        <taxon>Metazoa</taxon>
        <taxon>Ecdysozoa</taxon>
        <taxon>Arthropoda</taxon>
        <taxon>Hexapoda</taxon>
        <taxon>Collembola</taxon>
        <taxon>Entomobryomorpha</taxon>
        <taxon>Isotomoidea</taxon>
        <taxon>Isotomidae</taxon>
        <taxon>Proisotominae</taxon>
        <taxon>Folsomia</taxon>
    </lineage>
</organism>
<keyword evidence="2" id="KW-0472">Membrane</keyword>
<name>A0A226E4F8_FOLCA</name>
<keyword evidence="4" id="KW-1185">Reference proteome</keyword>
<feature type="transmembrane region" description="Helical" evidence="2">
    <location>
        <begin position="81"/>
        <end position="101"/>
    </location>
</feature>
<feature type="compositionally biased region" description="Acidic residues" evidence="1">
    <location>
        <begin position="295"/>
        <end position="305"/>
    </location>
</feature>
<keyword evidence="2" id="KW-1133">Transmembrane helix</keyword>
<dbReference type="Proteomes" id="UP000198287">
    <property type="component" value="Unassembled WGS sequence"/>
</dbReference>
<proteinExistence type="predicted"/>
<comment type="caution">
    <text evidence="3">The sequence shown here is derived from an EMBL/GenBank/DDBJ whole genome shotgun (WGS) entry which is preliminary data.</text>
</comment>
<protein>
    <submittedName>
        <fullName evidence="3">Uncharacterized protein</fullName>
    </submittedName>
</protein>
<feature type="transmembrane region" description="Helical" evidence="2">
    <location>
        <begin position="45"/>
        <end position="69"/>
    </location>
</feature>
<feature type="region of interest" description="Disordered" evidence="1">
    <location>
        <begin position="295"/>
        <end position="327"/>
    </location>
</feature>
<dbReference type="AlphaFoldDB" id="A0A226E4F8"/>
<keyword evidence="2" id="KW-0812">Transmembrane</keyword>
<dbReference type="OrthoDB" id="10670856at2759"/>